<evidence type="ECO:0000313" key="2">
    <source>
        <dbReference type="EMBL" id="WTP87322.1"/>
    </source>
</evidence>
<dbReference type="AlphaFoldDB" id="A0AAU1HWW7"/>
<gene>
    <name evidence="2" type="ORF">OG477_18955</name>
</gene>
<dbReference type="InterPro" id="IPR032710">
    <property type="entry name" value="NTF2-like_dom_sf"/>
</dbReference>
<dbReference type="EMBL" id="CP108140">
    <property type="protein sequence ID" value="WTP87322.1"/>
    <property type="molecule type" value="Genomic_DNA"/>
</dbReference>
<evidence type="ECO:0000259" key="1">
    <source>
        <dbReference type="Pfam" id="PF12680"/>
    </source>
</evidence>
<sequence>MSSDPTDIVRAAFRHYLAQDREAAFPLYADDFTFTSPQDDHIGKAAFFERCFPTAGRVKEQRMLHVTPADGELVFAYYEYELTAGGRFRNVETITVRDGLIKEVRVFFGAAV</sequence>
<dbReference type="SUPFAM" id="SSF54427">
    <property type="entry name" value="NTF2-like"/>
    <property type="match status" value="1"/>
</dbReference>
<name>A0AAU1HWW7_9ACTN</name>
<dbReference type="Gene3D" id="3.10.450.50">
    <property type="match status" value="1"/>
</dbReference>
<dbReference type="Pfam" id="PF12680">
    <property type="entry name" value="SnoaL_2"/>
    <property type="match status" value="1"/>
</dbReference>
<feature type="domain" description="SnoaL-like" evidence="1">
    <location>
        <begin position="9"/>
        <end position="103"/>
    </location>
</feature>
<organism evidence="2">
    <name type="scientific">Streptomyces sp. NBC_00180</name>
    <dbReference type="NCBI Taxonomy" id="2903632"/>
    <lineage>
        <taxon>Bacteria</taxon>
        <taxon>Bacillati</taxon>
        <taxon>Actinomycetota</taxon>
        <taxon>Actinomycetes</taxon>
        <taxon>Kitasatosporales</taxon>
        <taxon>Streptomycetaceae</taxon>
        <taxon>Streptomyces</taxon>
    </lineage>
</organism>
<dbReference type="InterPro" id="IPR037401">
    <property type="entry name" value="SnoaL-like"/>
</dbReference>
<accession>A0AAU1HWW7</accession>
<protein>
    <submittedName>
        <fullName evidence="2">Nuclear transport factor 2 family protein</fullName>
    </submittedName>
</protein>
<reference evidence="2" key="1">
    <citation type="submission" date="2022-10" db="EMBL/GenBank/DDBJ databases">
        <title>The complete genomes of actinobacterial strains from the NBC collection.</title>
        <authorList>
            <person name="Joergensen T.S."/>
            <person name="Alvarez Arevalo M."/>
            <person name="Sterndorff E.B."/>
            <person name="Faurdal D."/>
            <person name="Vuksanovic O."/>
            <person name="Mourched A.-S."/>
            <person name="Charusanti P."/>
            <person name="Shaw S."/>
            <person name="Blin K."/>
            <person name="Weber T."/>
        </authorList>
    </citation>
    <scope>NUCLEOTIDE SEQUENCE</scope>
    <source>
        <strain evidence="2">NBC 00180</strain>
    </source>
</reference>
<proteinExistence type="predicted"/>